<dbReference type="Proteomes" id="UP000575898">
    <property type="component" value="Unassembled WGS sequence"/>
</dbReference>
<protein>
    <recommendedName>
        <fullName evidence="4">Lipoprotein</fullName>
    </recommendedName>
</protein>
<evidence type="ECO:0008006" key="4">
    <source>
        <dbReference type="Google" id="ProtNLM"/>
    </source>
</evidence>
<feature type="signal peptide" evidence="1">
    <location>
        <begin position="1"/>
        <end position="21"/>
    </location>
</feature>
<feature type="non-terminal residue" evidence="2">
    <location>
        <position position="281"/>
    </location>
</feature>
<name>A0A840MN81_9PROT</name>
<sequence length="281" mass="32065">MKPIKVGLLMMGALLAGCTDASEPTTDEAREREQLEKQLKAIPVAEKRQVLMPDFMPMMGQLQECQGRAVFSVQGGLQWGGYWEGGYKEGFGEKLYMESGTGIDIDNMSIRVVANVPKGILTEILEDERSSLKALIRDTQYEITSVKESIERYERLAKEEPDNPDFPEVTAKFKTELVEKERKLVKQLAAKPEKDWGIPDSLVWNDVRFYLWREGVLFIVEQSFSNSENEPGFSVSNPYFQQLAKRLRYRKPNEIPKEIGLCIPYGFIEDDGTLTYEINTT</sequence>
<organism evidence="2 3">
    <name type="scientific">Chitinivorax tropicus</name>
    <dbReference type="NCBI Taxonomy" id="714531"/>
    <lineage>
        <taxon>Bacteria</taxon>
        <taxon>Pseudomonadati</taxon>
        <taxon>Pseudomonadota</taxon>
        <taxon>Betaproteobacteria</taxon>
        <taxon>Chitinivorax</taxon>
    </lineage>
</organism>
<dbReference type="PROSITE" id="PS51257">
    <property type="entry name" value="PROKAR_LIPOPROTEIN"/>
    <property type="match status" value="1"/>
</dbReference>
<evidence type="ECO:0000256" key="1">
    <source>
        <dbReference type="SAM" id="SignalP"/>
    </source>
</evidence>
<gene>
    <name evidence="2" type="ORF">HNQ59_003919</name>
</gene>
<accession>A0A840MN81</accession>
<keyword evidence="1" id="KW-0732">Signal</keyword>
<dbReference type="EMBL" id="JACHHY010000051">
    <property type="protein sequence ID" value="MBB5020594.1"/>
    <property type="molecule type" value="Genomic_DNA"/>
</dbReference>
<feature type="chain" id="PRO_5032540358" description="Lipoprotein" evidence="1">
    <location>
        <begin position="22"/>
        <end position="281"/>
    </location>
</feature>
<evidence type="ECO:0000313" key="2">
    <source>
        <dbReference type="EMBL" id="MBB5020594.1"/>
    </source>
</evidence>
<dbReference type="AlphaFoldDB" id="A0A840MN81"/>
<reference evidence="2 3" key="1">
    <citation type="submission" date="2020-08" db="EMBL/GenBank/DDBJ databases">
        <title>Genomic Encyclopedia of Type Strains, Phase IV (KMG-IV): sequencing the most valuable type-strain genomes for metagenomic binning, comparative biology and taxonomic classification.</title>
        <authorList>
            <person name="Goeker M."/>
        </authorList>
    </citation>
    <scope>NUCLEOTIDE SEQUENCE [LARGE SCALE GENOMIC DNA]</scope>
    <source>
        <strain evidence="2 3">DSM 27165</strain>
    </source>
</reference>
<comment type="caution">
    <text evidence="2">The sequence shown here is derived from an EMBL/GenBank/DDBJ whole genome shotgun (WGS) entry which is preliminary data.</text>
</comment>
<proteinExistence type="predicted"/>
<evidence type="ECO:0000313" key="3">
    <source>
        <dbReference type="Proteomes" id="UP000575898"/>
    </source>
</evidence>
<keyword evidence="3" id="KW-1185">Reference proteome</keyword>